<feature type="region of interest" description="Disordered" evidence="1">
    <location>
        <begin position="168"/>
        <end position="190"/>
    </location>
</feature>
<dbReference type="RefSeq" id="WP_032750978.1">
    <property type="nucleotide sequence ID" value="NZ_CP020570.1"/>
</dbReference>
<keyword evidence="2" id="KW-1133">Transmembrane helix</keyword>
<keyword evidence="2" id="KW-0812">Transmembrane</keyword>
<evidence type="ECO:0000313" key="3">
    <source>
        <dbReference type="EMBL" id="ARF63149.1"/>
    </source>
</evidence>
<proteinExistence type="predicted"/>
<accession>A0A1V0UD62</accession>
<dbReference type="Proteomes" id="UP000192445">
    <property type="component" value="Chromosome"/>
</dbReference>
<keyword evidence="2" id="KW-0472">Membrane</keyword>
<dbReference type="AlphaFoldDB" id="A0A1V0UD62"/>
<sequence>MTERTTFLRSAHDLGLAAWFGGALMGAVGLNGAAEEEGVTEVGTARIASAGWAKWAPLGAVAVGAHLLGGTGVLAANRARVRGQKGVTASTVAKTALTGAALAATAYTRLLGKKVDLATSQKEEDQEAADHGPGSVEQAQKQLTLMQWVVPALTAGLVVLNALHGEQQRPSQQARGAVRHALDGLNPQKR</sequence>
<feature type="transmembrane region" description="Helical" evidence="2">
    <location>
        <begin position="56"/>
        <end position="76"/>
    </location>
</feature>
<evidence type="ECO:0000313" key="4">
    <source>
        <dbReference type="Proteomes" id="UP000192445"/>
    </source>
</evidence>
<dbReference type="OrthoDB" id="5181921at2"/>
<dbReference type="STRING" id="1935.B1H20_18530"/>
<name>A0A1V0UD62_STRVN</name>
<dbReference type="KEGG" id="svu:B1H20_18530"/>
<dbReference type="EMBL" id="CP020570">
    <property type="protein sequence ID" value="ARF63149.1"/>
    <property type="molecule type" value="Genomic_DNA"/>
</dbReference>
<organism evidence="3 4">
    <name type="scientific">Streptomyces violaceoruber</name>
    <dbReference type="NCBI Taxonomy" id="1935"/>
    <lineage>
        <taxon>Bacteria</taxon>
        <taxon>Bacillati</taxon>
        <taxon>Actinomycetota</taxon>
        <taxon>Actinomycetes</taxon>
        <taxon>Kitasatosporales</taxon>
        <taxon>Streptomycetaceae</taxon>
        <taxon>Streptomyces</taxon>
        <taxon>Streptomyces violaceoruber group</taxon>
    </lineage>
</organism>
<evidence type="ECO:0000256" key="1">
    <source>
        <dbReference type="SAM" id="MobiDB-lite"/>
    </source>
</evidence>
<protein>
    <submittedName>
        <fullName evidence="3">Uncharacterized protein</fullName>
    </submittedName>
</protein>
<reference evidence="3 4" key="1">
    <citation type="submission" date="2017-03" db="EMBL/GenBank/DDBJ databases">
        <title>Complete Genome Sequence of a natural compounds producer, Streptomyces violaceus S21.</title>
        <authorList>
            <person name="Zhong C."/>
            <person name="Zhao Z."/>
            <person name="Fu J."/>
            <person name="Zong G."/>
            <person name="Qin R."/>
            <person name="Cao G."/>
        </authorList>
    </citation>
    <scope>NUCLEOTIDE SEQUENCE [LARGE SCALE GENOMIC DNA]</scope>
    <source>
        <strain evidence="3 4">S21</strain>
    </source>
</reference>
<gene>
    <name evidence="3" type="ORF">B1H20_18530</name>
</gene>
<evidence type="ECO:0000256" key="2">
    <source>
        <dbReference type="SAM" id="Phobius"/>
    </source>
</evidence>